<name>A0A1N6HCW7_9BACT</name>
<dbReference type="Pfam" id="PF20154">
    <property type="entry name" value="LNT_N"/>
    <property type="match status" value="1"/>
</dbReference>
<keyword evidence="8 9" id="KW-0012">Acyltransferase</keyword>
<dbReference type="PANTHER" id="PTHR38686">
    <property type="entry name" value="APOLIPOPROTEIN N-ACYLTRANSFERASE"/>
    <property type="match status" value="1"/>
</dbReference>
<evidence type="ECO:0000256" key="4">
    <source>
        <dbReference type="ARBA" id="ARBA00022679"/>
    </source>
</evidence>
<comment type="subcellular location">
    <subcellularLocation>
        <location evidence="1 9">Cell membrane</location>
        <topology evidence="1 9">Multi-pass membrane protein</topology>
    </subcellularLocation>
</comment>
<comment type="pathway">
    <text evidence="9">Protein modification; lipoprotein biosynthesis (N-acyl transfer).</text>
</comment>
<dbReference type="GO" id="GO:0042158">
    <property type="term" value="P:lipoprotein biosynthetic process"/>
    <property type="evidence" value="ECO:0007669"/>
    <property type="project" value="UniProtKB-UniRule"/>
</dbReference>
<keyword evidence="7 9" id="KW-0472">Membrane</keyword>
<dbReference type="CDD" id="cd07571">
    <property type="entry name" value="ALP_N-acyl_transferase"/>
    <property type="match status" value="1"/>
</dbReference>
<comment type="catalytic activity">
    <reaction evidence="9">
        <text>N-terminal S-1,2-diacyl-sn-glyceryl-L-cysteinyl-[lipoprotein] + a glycerophospholipid = N-acyl-S-1,2-diacyl-sn-glyceryl-L-cysteinyl-[lipoprotein] + a 2-acyl-sn-glycero-3-phospholipid + H(+)</text>
        <dbReference type="Rhea" id="RHEA:48228"/>
        <dbReference type="Rhea" id="RHEA-COMP:14681"/>
        <dbReference type="Rhea" id="RHEA-COMP:14684"/>
        <dbReference type="ChEBI" id="CHEBI:15378"/>
        <dbReference type="ChEBI" id="CHEBI:136912"/>
        <dbReference type="ChEBI" id="CHEBI:140656"/>
        <dbReference type="ChEBI" id="CHEBI:140657"/>
        <dbReference type="ChEBI" id="CHEBI:140660"/>
        <dbReference type="EC" id="2.3.1.269"/>
    </reaction>
</comment>
<dbReference type="NCBIfam" id="TIGR00546">
    <property type="entry name" value="lnt"/>
    <property type="match status" value="1"/>
</dbReference>
<dbReference type="GO" id="GO:0005886">
    <property type="term" value="C:plasma membrane"/>
    <property type="evidence" value="ECO:0007669"/>
    <property type="project" value="UniProtKB-SubCell"/>
</dbReference>
<dbReference type="UniPathway" id="UPA00666"/>
<evidence type="ECO:0000256" key="9">
    <source>
        <dbReference type="HAMAP-Rule" id="MF_01148"/>
    </source>
</evidence>
<gene>
    <name evidence="9" type="primary">lnt</name>
    <name evidence="11" type="ORF">SAMN04488055_3310</name>
</gene>
<dbReference type="InterPro" id="IPR036526">
    <property type="entry name" value="C-N_Hydrolase_sf"/>
</dbReference>
<evidence type="ECO:0000256" key="2">
    <source>
        <dbReference type="ARBA" id="ARBA00010065"/>
    </source>
</evidence>
<comment type="similarity">
    <text evidence="2 9">Belongs to the CN hydrolase family. Apolipoprotein N-acyltransferase subfamily.</text>
</comment>
<evidence type="ECO:0000313" key="11">
    <source>
        <dbReference type="EMBL" id="SIO17664.1"/>
    </source>
</evidence>
<feature type="transmembrane region" description="Helical" evidence="9">
    <location>
        <begin position="144"/>
        <end position="162"/>
    </location>
</feature>
<organism evidence="11 12">
    <name type="scientific">Chitinophaga niabensis</name>
    <dbReference type="NCBI Taxonomy" id="536979"/>
    <lineage>
        <taxon>Bacteria</taxon>
        <taxon>Pseudomonadati</taxon>
        <taxon>Bacteroidota</taxon>
        <taxon>Chitinophagia</taxon>
        <taxon>Chitinophagales</taxon>
        <taxon>Chitinophagaceae</taxon>
        <taxon>Chitinophaga</taxon>
    </lineage>
</organism>
<evidence type="ECO:0000313" key="12">
    <source>
        <dbReference type="Proteomes" id="UP000185003"/>
    </source>
</evidence>
<feature type="transmembrane region" description="Helical" evidence="9">
    <location>
        <begin position="217"/>
        <end position="235"/>
    </location>
</feature>
<dbReference type="STRING" id="536979.SAMN04488055_3310"/>
<feature type="transmembrane region" description="Helical" evidence="9">
    <location>
        <begin position="537"/>
        <end position="555"/>
    </location>
</feature>
<dbReference type="Pfam" id="PF00795">
    <property type="entry name" value="CN_hydrolase"/>
    <property type="match status" value="1"/>
</dbReference>
<dbReference type="InterPro" id="IPR003010">
    <property type="entry name" value="C-N_Hydrolase"/>
</dbReference>
<keyword evidence="3 9" id="KW-1003">Cell membrane</keyword>
<dbReference type="PANTHER" id="PTHR38686:SF1">
    <property type="entry name" value="APOLIPOPROTEIN N-ACYLTRANSFERASE"/>
    <property type="match status" value="1"/>
</dbReference>
<keyword evidence="4 9" id="KW-0808">Transferase</keyword>
<sequence length="564" mass="64191">MHLSGYQHLKCALRLYEQITRRKLSSKALFLSDMMHPTLRKRLPLLLSLLSGILMWAAWPTSPLTFLVFAGLVPLLALTDLVKGRGAYWGLTFLSFWIWNTGTTWWVGNTTVPASGIFANAFNALIMTIPWLGYKIARERMSTAMSYFALIIYWLTFEYIHLEWDFSWPWLMLGNAFAMRPDWVQWYEYTGTTGGTLWVLLVNILFYSVIKTKPSAVWKPLTLVIVPLALSYGLFPKPGKTNGIHVVVVQPNIDPYDEKFSEGSAQQQLEKLITLTKQKIRPETRYVIWPETALFTQGAWEHELNLMPDVIRIREFLQQYPNTRLIAGASTFKQYTGTSEVPLTARTRADGGPPYDAFNSAIQVDTSGNIQIYHKAKLVPGVELTPYMRYFPFMKKLALDFGGISGSYGLTPGVNLFTDPAQGCNVFDAICYESVYGDFVAQKVREGANILAISTNDGWWGNTQGHKQHLQYARLRAIETRRWVARSANTGTSAFIDPWGAVIDPQPYWQQGIIAHDVTPRYDLTFYVKYSSSIAKAPLIFCILLLSYTIVLRVIRRQHVEKNQ</sequence>
<evidence type="ECO:0000256" key="8">
    <source>
        <dbReference type="ARBA" id="ARBA00023315"/>
    </source>
</evidence>
<dbReference type="HAMAP" id="MF_01148">
    <property type="entry name" value="Lnt"/>
    <property type="match status" value="1"/>
</dbReference>
<proteinExistence type="inferred from homology"/>
<dbReference type="PROSITE" id="PS50263">
    <property type="entry name" value="CN_HYDROLASE"/>
    <property type="match status" value="1"/>
</dbReference>
<feature type="transmembrane region" description="Helical" evidence="9">
    <location>
        <begin position="65"/>
        <end position="82"/>
    </location>
</feature>
<protein>
    <recommendedName>
        <fullName evidence="9">Apolipoprotein N-acyltransferase</fullName>
        <shortName evidence="9">ALP N-acyltransferase</shortName>
        <ecNumber evidence="9">2.3.1.269</ecNumber>
    </recommendedName>
</protein>
<evidence type="ECO:0000256" key="3">
    <source>
        <dbReference type="ARBA" id="ARBA00022475"/>
    </source>
</evidence>
<keyword evidence="5 9" id="KW-0812">Transmembrane</keyword>
<feature type="transmembrane region" description="Helical" evidence="9">
    <location>
        <begin position="89"/>
        <end position="108"/>
    </location>
</feature>
<dbReference type="AlphaFoldDB" id="A0A1N6HCW7"/>
<feature type="transmembrane region" description="Helical" evidence="9">
    <location>
        <begin position="189"/>
        <end position="210"/>
    </location>
</feature>
<evidence type="ECO:0000256" key="5">
    <source>
        <dbReference type="ARBA" id="ARBA00022692"/>
    </source>
</evidence>
<dbReference type="GO" id="GO:0016410">
    <property type="term" value="F:N-acyltransferase activity"/>
    <property type="evidence" value="ECO:0007669"/>
    <property type="project" value="UniProtKB-UniRule"/>
</dbReference>
<feature type="domain" description="CN hydrolase" evidence="10">
    <location>
        <begin position="244"/>
        <end position="520"/>
    </location>
</feature>
<dbReference type="InterPro" id="IPR004563">
    <property type="entry name" value="Apolipo_AcylTrfase"/>
</dbReference>
<dbReference type="EC" id="2.3.1.269" evidence="9"/>
<dbReference type="Proteomes" id="UP000185003">
    <property type="component" value="Unassembled WGS sequence"/>
</dbReference>
<feature type="transmembrane region" description="Helical" evidence="9">
    <location>
        <begin position="114"/>
        <end position="132"/>
    </location>
</feature>
<keyword evidence="11" id="KW-0449">Lipoprotein</keyword>
<dbReference type="EMBL" id="FSRA01000001">
    <property type="protein sequence ID" value="SIO17664.1"/>
    <property type="molecule type" value="Genomic_DNA"/>
</dbReference>
<dbReference type="Gene3D" id="3.60.110.10">
    <property type="entry name" value="Carbon-nitrogen hydrolase"/>
    <property type="match status" value="1"/>
</dbReference>
<keyword evidence="6 9" id="KW-1133">Transmembrane helix</keyword>
<keyword evidence="12" id="KW-1185">Reference proteome</keyword>
<comment type="function">
    <text evidence="9">Catalyzes the phospholipid dependent N-acylation of the N-terminal cysteine of apolipoprotein, the last step in lipoprotein maturation.</text>
</comment>
<evidence type="ECO:0000256" key="7">
    <source>
        <dbReference type="ARBA" id="ARBA00023136"/>
    </source>
</evidence>
<dbReference type="SUPFAM" id="SSF56317">
    <property type="entry name" value="Carbon-nitrogen hydrolase"/>
    <property type="match status" value="1"/>
</dbReference>
<evidence type="ECO:0000259" key="10">
    <source>
        <dbReference type="PROSITE" id="PS50263"/>
    </source>
</evidence>
<accession>A0A1N6HCW7</accession>
<reference evidence="11 12" key="1">
    <citation type="submission" date="2016-11" db="EMBL/GenBank/DDBJ databases">
        <authorList>
            <person name="Jaros S."/>
            <person name="Januszkiewicz K."/>
            <person name="Wedrychowicz H."/>
        </authorList>
    </citation>
    <scope>NUCLEOTIDE SEQUENCE [LARGE SCALE GENOMIC DNA]</scope>
    <source>
        <strain evidence="11 12">DSM 24787</strain>
    </source>
</reference>
<dbReference type="InterPro" id="IPR045378">
    <property type="entry name" value="LNT_N"/>
</dbReference>
<evidence type="ECO:0000256" key="6">
    <source>
        <dbReference type="ARBA" id="ARBA00022989"/>
    </source>
</evidence>
<evidence type="ECO:0000256" key="1">
    <source>
        <dbReference type="ARBA" id="ARBA00004651"/>
    </source>
</evidence>